<gene>
    <name evidence="2" type="ORF">DFO73_11629</name>
</gene>
<dbReference type="EMBL" id="QGTW01000016">
    <property type="protein sequence ID" value="PWW20215.1"/>
    <property type="molecule type" value="Genomic_DNA"/>
</dbReference>
<dbReference type="OrthoDB" id="9781481at2"/>
<protein>
    <submittedName>
        <fullName evidence="2">Uncharacterized protein DUF3883</fullName>
    </submittedName>
</protein>
<comment type="caution">
    <text evidence="2">The sequence shown here is derived from an EMBL/GenBank/DDBJ whole genome shotgun (WGS) entry which is preliminary data.</text>
</comment>
<evidence type="ECO:0000313" key="3">
    <source>
        <dbReference type="Proteomes" id="UP000247150"/>
    </source>
</evidence>
<dbReference type="AlphaFoldDB" id="A0A2V2ZJU2"/>
<dbReference type="Pfam" id="PF13020">
    <property type="entry name" value="NOV_C"/>
    <property type="match status" value="1"/>
</dbReference>
<reference evidence="2 3" key="1">
    <citation type="submission" date="2018-05" db="EMBL/GenBank/DDBJ databases">
        <title>Freshwater and sediment microbial communities from various areas in North America, analyzing microbe dynamics in response to fracking.</title>
        <authorList>
            <person name="Lamendella R."/>
        </authorList>
    </citation>
    <scope>NUCLEOTIDE SEQUENCE [LARGE SCALE GENOMIC DNA]</scope>
    <source>
        <strain evidence="2 3">15_TX</strain>
    </source>
</reference>
<proteinExistence type="predicted"/>
<evidence type="ECO:0000313" key="2">
    <source>
        <dbReference type="EMBL" id="PWW20215.1"/>
    </source>
</evidence>
<name>A0A2V2ZJU2_9BACI</name>
<feature type="domain" description="Protein NO VEIN C-terminal" evidence="1">
    <location>
        <begin position="69"/>
        <end position="165"/>
    </location>
</feature>
<dbReference type="InterPro" id="IPR024975">
    <property type="entry name" value="NOV_C"/>
</dbReference>
<organism evidence="2 3">
    <name type="scientific">Cytobacillus oceanisediminis</name>
    <dbReference type="NCBI Taxonomy" id="665099"/>
    <lineage>
        <taxon>Bacteria</taxon>
        <taxon>Bacillati</taxon>
        <taxon>Bacillota</taxon>
        <taxon>Bacilli</taxon>
        <taxon>Bacillales</taxon>
        <taxon>Bacillaceae</taxon>
        <taxon>Cytobacillus</taxon>
    </lineage>
</organism>
<sequence length="192" mass="22746">MHSLFRGLKKKRDLEIEIQCIKESNITIDNAKSDLSTLYAYEDLKEKILNTEIDYLKLHELQMEIGRLGETFVYEHEHNYLKGTIYAEMIDERKALNPKNGYDILSFTREGEPVHIEVKATTGTEIEFYISNHEYKTAKRMKEEGLTYLIYVVTSVMSESPEIVKIKDINSNKEYRFEEYNWKVKKRNQKNC</sequence>
<dbReference type="Proteomes" id="UP000247150">
    <property type="component" value="Unassembled WGS sequence"/>
</dbReference>
<evidence type="ECO:0000259" key="1">
    <source>
        <dbReference type="Pfam" id="PF13020"/>
    </source>
</evidence>
<accession>A0A2V2ZJU2</accession>